<comment type="caution">
    <text evidence="2">The sequence shown here is derived from an EMBL/GenBank/DDBJ whole genome shotgun (WGS) entry which is preliminary data.</text>
</comment>
<dbReference type="EMBL" id="LRPC01000006">
    <property type="protein sequence ID" value="KYG76423.1"/>
    <property type="molecule type" value="Genomic_DNA"/>
</dbReference>
<evidence type="ECO:0000313" key="2">
    <source>
        <dbReference type="EMBL" id="KYG76423.1"/>
    </source>
</evidence>
<dbReference type="STRING" id="333140.AWW68_19445"/>
<keyword evidence="1" id="KW-0812">Transmembrane</keyword>
<sequence>MSHYTLEQPPFDLRKLVWIIIAIGLLIIIIDSCAEKSYPTIQGKAVSVTFTVVGSDASTTLVCDSVNFKGNTVELFTNGLKQEILLGKNVIANKSKLPHIR</sequence>
<keyword evidence="1" id="KW-1133">Transmembrane helix</keyword>
<evidence type="ECO:0000313" key="3">
    <source>
        <dbReference type="Proteomes" id="UP000075606"/>
    </source>
</evidence>
<dbReference type="AlphaFoldDB" id="A0A150XCH7"/>
<dbReference type="Proteomes" id="UP000075606">
    <property type="component" value="Unassembled WGS sequence"/>
</dbReference>
<accession>A0A150XCH7</accession>
<gene>
    <name evidence="2" type="ORF">AWW68_19445</name>
</gene>
<proteinExistence type="predicted"/>
<reference evidence="2 3" key="1">
    <citation type="submission" date="2016-01" db="EMBL/GenBank/DDBJ databases">
        <title>Genome sequencing of Roseivirga spongicola UST030701-084.</title>
        <authorList>
            <person name="Selvaratnam C."/>
            <person name="Thevarajoo S."/>
            <person name="Goh K.M."/>
            <person name="Ee R."/>
            <person name="Chan K.-G."/>
            <person name="Chong C.S."/>
        </authorList>
    </citation>
    <scope>NUCLEOTIDE SEQUENCE [LARGE SCALE GENOMIC DNA]</scope>
    <source>
        <strain evidence="2 3">UST030701-084</strain>
    </source>
</reference>
<keyword evidence="1" id="KW-0472">Membrane</keyword>
<name>A0A150XCH7_9BACT</name>
<evidence type="ECO:0000256" key="1">
    <source>
        <dbReference type="SAM" id="Phobius"/>
    </source>
</evidence>
<keyword evidence="3" id="KW-1185">Reference proteome</keyword>
<feature type="transmembrane region" description="Helical" evidence="1">
    <location>
        <begin position="16"/>
        <end position="34"/>
    </location>
</feature>
<organism evidence="2 3">
    <name type="scientific">Roseivirga spongicola</name>
    <dbReference type="NCBI Taxonomy" id="333140"/>
    <lineage>
        <taxon>Bacteria</taxon>
        <taxon>Pseudomonadati</taxon>
        <taxon>Bacteroidota</taxon>
        <taxon>Cytophagia</taxon>
        <taxon>Cytophagales</taxon>
        <taxon>Roseivirgaceae</taxon>
        <taxon>Roseivirga</taxon>
    </lineage>
</organism>
<dbReference type="RefSeq" id="WP_068218923.1">
    <property type="nucleotide sequence ID" value="NZ_LRPC01000006.1"/>
</dbReference>
<protein>
    <submittedName>
        <fullName evidence="2">Uncharacterized protein</fullName>
    </submittedName>
</protein>